<reference evidence="1" key="1">
    <citation type="journal article" date="2019" name="Sci. Rep.">
        <title>Draft genome of Tanacetum cinerariifolium, the natural source of mosquito coil.</title>
        <authorList>
            <person name="Yamashiro T."/>
            <person name="Shiraishi A."/>
            <person name="Satake H."/>
            <person name="Nakayama K."/>
        </authorList>
    </citation>
    <scope>NUCLEOTIDE SEQUENCE</scope>
</reference>
<comment type="caution">
    <text evidence="1">The sequence shown here is derived from an EMBL/GenBank/DDBJ whole genome shotgun (WGS) entry which is preliminary data.</text>
</comment>
<evidence type="ECO:0000313" key="1">
    <source>
        <dbReference type="EMBL" id="GFD23709.1"/>
    </source>
</evidence>
<dbReference type="EMBL" id="BKCJ011346952">
    <property type="protein sequence ID" value="GFD23709.1"/>
    <property type="molecule type" value="Genomic_DNA"/>
</dbReference>
<name>A0A699URF4_TANCI</name>
<evidence type="ECO:0008006" key="2">
    <source>
        <dbReference type="Google" id="ProtNLM"/>
    </source>
</evidence>
<protein>
    <recommendedName>
        <fullName evidence="2">Reverse transcriptase domain-containing protein</fullName>
    </recommendedName>
</protein>
<proteinExistence type="predicted"/>
<accession>A0A699URF4</accession>
<sequence length="70" mass="8286">MVHEEEDRIERYIGGLPENIQWNVMFADPTRLQDAIRLANNLMDQKLKGYDVKSAENKRRLEVSQRDRGQ</sequence>
<gene>
    <name evidence="1" type="ORF">Tci_895678</name>
</gene>
<dbReference type="AlphaFoldDB" id="A0A699URF4"/>
<organism evidence="1">
    <name type="scientific">Tanacetum cinerariifolium</name>
    <name type="common">Dalmatian daisy</name>
    <name type="synonym">Chrysanthemum cinerariifolium</name>
    <dbReference type="NCBI Taxonomy" id="118510"/>
    <lineage>
        <taxon>Eukaryota</taxon>
        <taxon>Viridiplantae</taxon>
        <taxon>Streptophyta</taxon>
        <taxon>Embryophyta</taxon>
        <taxon>Tracheophyta</taxon>
        <taxon>Spermatophyta</taxon>
        <taxon>Magnoliopsida</taxon>
        <taxon>eudicotyledons</taxon>
        <taxon>Gunneridae</taxon>
        <taxon>Pentapetalae</taxon>
        <taxon>asterids</taxon>
        <taxon>campanulids</taxon>
        <taxon>Asterales</taxon>
        <taxon>Asteraceae</taxon>
        <taxon>Asteroideae</taxon>
        <taxon>Anthemideae</taxon>
        <taxon>Anthemidinae</taxon>
        <taxon>Tanacetum</taxon>
    </lineage>
</organism>